<keyword evidence="1" id="KW-1133">Transmembrane helix</keyword>
<gene>
    <name evidence="2" type="ORF">IO99_01575</name>
</gene>
<evidence type="ECO:0000313" key="2">
    <source>
        <dbReference type="EMBL" id="KEZ88876.1"/>
    </source>
</evidence>
<comment type="caution">
    <text evidence="2">The sequence shown here is derived from an EMBL/GenBank/DDBJ whole genome shotgun (WGS) entry which is preliminary data.</text>
</comment>
<organism evidence="2 3">
    <name type="scientific">Clostridium sulfidigenes</name>
    <dbReference type="NCBI Taxonomy" id="318464"/>
    <lineage>
        <taxon>Bacteria</taxon>
        <taxon>Bacillati</taxon>
        <taxon>Bacillota</taxon>
        <taxon>Clostridia</taxon>
        <taxon>Eubacteriales</taxon>
        <taxon>Clostridiaceae</taxon>
        <taxon>Clostridium</taxon>
    </lineage>
</organism>
<keyword evidence="1" id="KW-0472">Membrane</keyword>
<evidence type="ECO:0000256" key="1">
    <source>
        <dbReference type="SAM" id="Phobius"/>
    </source>
</evidence>
<evidence type="ECO:0000313" key="3">
    <source>
        <dbReference type="Proteomes" id="UP000028542"/>
    </source>
</evidence>
<keyword evidence="3" id="KW-1185">Reference proteome</keyword>
<protein>
    <submittedName>
        <fullName evidence="2">Uncharacterized protein</fullName>
    </submittedName>
</protein>
<dbReference type="STRING" id="318464.IO99_01575"/>
<keyword evidence="1" id="KW-0812">Transmembrane</keyword>
<accession>A0A084JIU2</accession>
<dbReference type="EMBL" id="JPMD01000001">
    <property type="protein sequence ID" value="KEZ88876.1"/>
    <property type="molecule type" value="Genomic_DNA"/>
</dbReference>
<dbReference type="RefSeq" id="WP_035129331.1">
    <property type="nucleotide sequence ID" value="NZ_JPMD01000001.1"/>
</dbReference>
<reference evidence="2 3" key="1">
    <citation type="submission" date="2014-07" db="EMBL/GenBank/DDBJ databases">
        <title>Draft genome of Clostridium sulfidigenes 113A isolated from sediments associated with methane hydrate from Krishna Godavari basin.</title>
        <authorList>
            <person name="Honkalas V.S."/>
            <person name="Dabir A.P."/>
            <person name="Arora P."/>
            <person name="Dhakephalkar P.K."/>
        </authorList>
    </citation>
    <scope>NUCLEOTIDE SEQUENCE [LARGE SCALE GENOMIC DNA]</scope>
    <source>
        <strain evidence="2 3">113A</strain>
    </source>
</reference>
<feature type="transmembrane region" description="Helical" evidence="1">
    <location>
        <begin position="21"/>
        <end position="45"/>
    </location>
</feature>
<dbReference type="Proteomes" id="UP000028542">
    <property type="component" value="Unassembled WGS sequence"/>
</dbReference>
<sequence>MKEGYYPQWYIESLRYIYKKNIIRTLIYFSIFFIIISMGILGNYYKRLNIVDKAQYNKYIDLNNNRKSITTFAYNYIYEIISKEDLEINSMNIDDNNIGFNIKVKDKEDYSMCIKILEEKFSIVEVSSILQEKEELYFTAKVKIDGY</sequence>
<name>A0A084JIU2_9CLOT</name>
<dbReference type="AlphaFoldDB" id="A0A084JIU2"/>
<proteinExistence type="predicted"/>